<evidence type="ECO:0000313" key="1">
    <source>
        <dbReference type="EMBL" id="MCY6371353.1"/>
    </source>
</evidence>
<dbReference type="Proteomes" id="UP001079657">
    <property type="component" value="Unassembled WGS sequence"/>
</dbReference>
<reference evidence="1" key="1">
    <citation type="submission" date="2022-12" db="EMBL/GenBank/DDBJ databases">
        <authorList>
            <person name="Wang J."/>
        </authorList>
    </citation>
    <scope>NUCLEOTIDE SEQUENCE</scope>
    <source>
        <strain evidence="1">HY-42-06</strain>
    </source>
</reference>
<evidence type="ECO:0000313" key="2">
    <source>
        <dbReference type="Proteomes" id="UP001079657"/>
    </source>
</evidence>
<organism evidence="1 2">
    <name type="scientific">Clostridium ganghwense</name>
    <dbReference type="NCBI Taxonomy" id="312089"/>
    <lineage>
        <taxon>Bacteria</taxon>
        <taxon>Bacillati</taxon>
        <taxon>Bacillota</taxon>
        <taxon>Clostridia</taxon>
        <taxon>Eubacteriales</taxon>
        <taxon>Clostridiaceae</taxon>
        <taxon>Clostridium</taxon>
    </lineage>
</organism>
<gene>
    <name evidence="1" type="ORF">OXH55_11955</name>
</gene>
<evidence type="ECO:0008006" key="3">
    <source>
        <dbReference type="Google" id="ProtNLM"/>
    </source>
</evidence>
<dbReference type="RefSeq" id="WP_268050219.1">
    <property type="nucleotide sequence ID" value="NZ_JAPQES010000004.1"/>
</dbReference>
<keyword evidence="2" id="KW-1185">Reference proteome</keyword>
<proteinExistence type="predicted"/>
<dbReference type="EMBL" id="JAPQES010000004">
    <property type="protein sequence ID" value="MCY6371353.1"/>
    <property type="molecule type" value="Genomic_DNA"/>
</dbReference>
<protein>
    <recommendedName>
        <fullName evidence="3">MarR family transcriptional regulator</fullName>
    </recommendedName>
</protein>
<comment type="caution">
    <text evidence="1">The sequence shown here is derived from an EMBL/GenBank/DDBJ whole genome shotgun (WGS) entry which is preliminary data.</text>
</comment>
<name>A0ABT4CSF2_9CLOT</name>
<accession>A0ABT4CSF2</accession>
<sequence>MYDKLKKSHKPYAKKIMYELYPDKICDIDTICSRFVKKRHKLVRASIKDLEKCRLIQITDDCKNKDSEKKYILTREGKALLDAEVDPSFQL</sequence>